<dbReference type="Gene3D" id="3.30.110.130">
    <property type="entry name" value="Hemolytic toxin, N-terminal domain"/>
    <property type="match status" value="1"/>
</dbReference>
<proteinExistence type="predicted"/>
<dbReference type="SUPFAM" id="SSF50370">
    <property type="entry name" value="Ricin B-like lectins"/>
    <property type="match status" value="1"/>
</dbReference>
<evidence type="ECO:0000313" key="4">
    <source>
        <dbReference type="EMBL" id="GEM75271.1"/>
    </source>
</evidence>
<dbReference type="InterPro" id="IPR035992">
    <property type="entry name" value="Ricin_B-like_lectins"/>
</dbReference>
<accession>A0A511QD86</accession>
<name>A0A511QD86_9VIBR</name>
<protein>
    <submittedName>
        <fullName evidence="4">Hemolysin</fullName>
    </submittedName>
</protein>
<organism evidence="4 5">
    <name type="scientific">Vibrio sagamiensis NBRC 104589</name>
    <dbReference type="NCBI Taxonomy" id="1219064"/>
    <lineage>
        <taxon>Bacteria</taxon>
        <taxon>Pseudomonadati</taxon>
        <taxon>Pseudomonadota</taxon>
        <taxon>Gammaproteobacteria</taxon>
        <taxon>Vibrionales</taxon>
        <taxon>Vibrionaceae</taxon>
        <taxon>Vibrio</taxon>
    </lineage>
</organism>
<dbReference type="EMBL" id="BJXJ01000011">
    <property type="protein sequence ID" value="GEM75271.1"/>
    <property type="molecule type" value="Genomic_DNA"/>
</dbReference>
<dbReference type="AlphaFoldDB" id="A0A511QD86"/>
<evidence type="ECO:0000259" key="3">
    <source>
        <dbReference type="SMART" id="SM00458"/>
    </source>
</evidence>
<keyword evidence="1 2" id="KW-0732">Signal</keyword>
<feature type="chain" id="PRO_5022108876" evidence="2">
    <location>
        <begin position="23"/>
        <end position="699"/>
    </location>
</feature>
<dbReference type="InterPro" id="IPR000772">
    <property type="entry name" value="Ricin_B_lectin"/>
</dbReference>
<dbReference type="InterPro" id="IPR022220">
    <property type="entry name" value="Hemolysin_N"/>
</dbReference>
<dbReference type="Gene3D" id="2.70.240.20">
    <property type="entry name" value="Leukocidin/Hemolysin toxin, cytolysin domain"/>
    <property type="match status" value="1"/>
</dbReference>
<gene>
    <name evidence="4" type="primary">hlyA</name>
    <name evidence="4" type="ORF">VSA01S_13830</name>
</gene>
<dbReference type="Proteomes" id="UP000321922">
    <property type="component" value="Unassembled WGS sequence"/>
</dbReference>
<evidence type="ECO:0000256" key="2">
    <source>
        <dbReference type="SAM" id="SignalP"/>
    </source>
</evidence>
<dbReference type="SMART" id="SM00458">
    <property type="entry name" value="RICIN"/>
    <property type="match status" value="1"/>
</dbReference>
<dbReference type="InterPro" id="IPR043080">
    <property type="entry name" value="Hemolysin_N_sf"/>
</dbReference>
<dbReference type="Pfam" id="PF07968">
    <property type="entry name" value="Leukocidin"/>
    <property type="match status" value="1"/>
</dbReference>
<dbReference type="PROSITE" id="PS50231">
    <property type="entry name" value="RICIN_B_LECTIN"/>
    <property type="match status" value="1"/>
</dbReference>
<dbReference type="GO" id="GO:0051715">
    <property type="term" value="P:cytolysis in another organism"/>
    <property type="evidence" value="ECO:0007669"/>
    <property type="project" value="InterPro"/>
</dbReference>
<keyword evidence="5" id="KW-1185">Reference proteome</keyword>
<evidence type="ECO:0000256" key="1">
    <source>
        <dbReference type="ARBA" id="ARBA00022729"/>
    </source>
</evidence>
<dbReference type="Pfam" id="PF12563">
    <property type="entry name" value="Hemolysin_N"/>
    <property type="match status" value="1"/>
</dbReference>
<feature type="signal peptide" evidence="2">
    <location>
        <begin position="1"/>
        <end position="22"/>
    </location>
</feature>
<sequence length="699" mass="78881">MNKRSILCAAILSSTLINPSFANVDDAQGVAVEILSQVQDNSQVIYVNAMDWVQADDDANIPSLREVKKDVIQNNKRYLLDFSSIEDSAQLADAKSFLRSEIGISFNSDLLIISEHKGELLFIPLEDEDDINISELEPSATQDSERASNDETLPHVSFYLRAHRQITQEECTFRNSNLWNHGTRNFCNNPHISLTYRVVLERSLQFGVTGSATPDAKIVRISLDEETSGAAIHLNDSLSYKSYERDHILDGYFKNWSTSAIAQDYKFVISADNDKTRVLKSFPENINTNYENKETESFTLGVSGSAEADKAGPKGKLEANGSYTQTNWLSFNTQDYAVTRNSQGFQNVSFTWQREQYATAESLLNRSTDADWVDVFPADLSRVRPLSYTSFVPNMDVIFEADADETGSTSYTIDSSVNIRPIYHGAYTHYIVFGYWTSYHGWDYPDGNHRASKKVEFTVDWEHPVFTGGRPVNLQLGSFNSLCVQASEDNSISTKECDKTKTSQSFIYDSDGRYVSAMNTRLCLDGTDLSALQACNQNLSQRWEWVDETDKLQNQFYTNLYLGHNKHTGELTLNGDENNEVSLRTLTIYTDVFHNNPNAPEEFYEISATQNGNTINLTMPEALYDSKNRIIIRNQDHQYIAETYNGHSYYDNGTSRKNGYVTLAVDRNNFSSNLLEVQLVTGGPGTQSYDVIASRNLSF</sequence>
<evidence type="ECO:0000313" key="5">
    <source>
        <dbReference type="Proteomes" id="UP000321922"/>
    </source>
</evidence>
<dbReference type="InterPro" id="IPR044883">
    <property type="entry name" value="Hemolysin_pre-stem_dom_sf"/>
</dbReference>
<feature type="domain" description="Ricin B lectin" evidence="3">
    <location>
        <begin position="470"/>
        <end position="589"/>
    </location>
</feature>
<dbReference type="RefSeq" id="WP_083932228.1">
    <property type="nucleotide sequence ID" value="NZ_BAOJ01000035.1"/>
</dbReference>
<dbReference type="GO" id="GO:0005576">
    <property type="term" value="C:extracellular region"/>
    <property type="evidence" value="ECO:0007669"/>
    <property type="project" value="InterPro"/>
</dbReference>
<dbReference type="InterPro" id="IPR016183">
    <property type="entry name" value="Leukocidin/Hemolysin_toxin"/>
</dbReference>
<comment type="caution">
    <text evidence="4">The sequence shown here is derived from an EMBL/GenBank/DDBJ whole genome shotgun (WGS) entry which is preliminary data.</text>
</comment>
<dbReference type="Gene3D" id="6.20.40.20">
    <property type="entry name" value="Leukocidin/Hemolysin toxin, pre-stem domain"/>
    <property type="match status" value="1"/>
</dbReference>
<dbReference type="OrthoDB" id="6194540at2"/>
<dbReference type="CDD" id="cd23423">
    <property type="entry name" value="beta-trefoil_Ricin_hemolysin"/>
    <property type="match status" value="1"/>
</dbReference>
<reference evidence="4 5" key="1">
    <citation type="submission" date="2019-07" db="EMBL/GenBank/DDBJ databases">
        <title>Whole genome shotgun sequence of Vibrio sagamiensis NBRC 104589.</title>
        <authorList>
            <person name="Hosoyama A."/>
            <person name="Uohara A."/>
            <person name="Ohji S."/>
            <person name="Ichikawa N."/>
        </authorList>
    </citation>
    <scope>NUCLEOTIDE SEQUENCE [LARGE SCALE GENOMIC DNA]</scope>
    <source>
        <strain evidence="4 5">NBRC 104589</strain>
    </source>
</reference>